<accession>A0A9I9DLF4</accession>
<reference evidence="2" key="1">
    <citation type="submission" date="2023-03" db="UniProtKB">
        <authorList>
            <consortium name="EnsemblPlants"/>
        </authorList>
    </citation>
    <scope>IDENTIFICATION</scope>
</reference>
<name>A0A9I9DLF4_CUCME</name>
<dbReference type="AlphaFoldDB" id="A0A9I9DLF4"/>
<evidence type="ECO:0000256" key="1">
    <source>
        <dbReference type="SAM" id="MobiDB-lite"/>
    </source>
</evidence>
<sequence>MRASQRESESNQSRADGQLASLSRIESNGQMADGMALDDIETDLDDMGFGFLSKVGIRYSQIT</sequence>
<dbReference type="Gramene" id="MELO3C020671.2.1">
    <property type="protein sequence ID" value="MELO3C020671.2.1"/>
    <property type="gene ID" value="MELO3C020671.2"/>
</dbReference>
<organism evidence="2">
    <name type="scientific">Cucumis melo</name>
    <name type="common">Muskmelon</name>
    <dbReference type="NCBI Taxonomy" id="3656"/>
    <lineage>
        <taxon>Eukaryota</taxon>
        <taxon>Viridiplantae</taxon>
        <taxon>Streptophyta</taxon>
        <taxon>Embryophyta</taxon>
        <taxon>Tracheophyta</taxon>
        <taxon>Spermatophyta</taxon>
        <taxon>Magnoliopsida</taxon>
        <taxon>eudicotyledons</taxon>
        <taxon>Gunneridae</taxon>
        <taxon>Pentapetalae</taxon>
        <taxon>rosids</taxon>
        <taxon>fabids</taxon>
        <taxon>Cucurbitales</taxon>
        <taxon>Cucurbitaceae</taxon>
        <taxon>Benincaseae</taxon>
        <taxon>Cucumis</taxon>
    </lineage>
</organism>
<proteinExistence type="predicted"/>
<feature type="compositionally biased region" description="Polar residues" evidence="1">
    <location>
        <begin position="10"/>
        <end position="28"/>
    </location>
</feature>
<evidence type="ECO:0000313" key="2">
    <source>
        <dbReference type="EnsemblPlants" id="MELO3C020671.2.1"/>
    </source>
</evidence>
<dbReference type="EnsemblPlants" id="MELO3C020671.2.1">
    <property type="protein sequence ID" value="MELO3C020671.2.1"/>
    <property type="gene ID" value="MELO3C020671.2"/>
</dbReference>
<protein>
    <submittedName>
        <fullName evidence="2">Uncharacterized protein</fullName>
    </submittedName>
</protein>
<feature type="region of interest" description="Disordered" evidence="1">
    <location>
        <begin position="1"/>
        <end position="28"/>
    </location>
</feature>